<dbReference type="STRING" id="104421.E1ZYE4"/>
<evidence type="ECO:0000313" key="4">
    <source>
        <dbReference type="EMBL" id="EFN73843.1"/>
    </source>
</evidence>
<reference evidence="4 5" key="1">
    <citation type="journal article" date="2010" name="Science">
        <title>Genomic comparison of the ants Camponotus floridanus and Harpegnathos saltator.</title>
        <authorList>
            <person name="Bonasio R."/>
            <person name="Zhang G."/>
            <person name="Ye C."/>
            <person name="Mutti N.S."/>
            <person name="Fang X."/>
            <person name="Qin N."/>
            <person name="Donahue G."/>
            <person name="Yang P."/>
            <person name="Li Q."/>
            <person name="Li C."/>
            <person name="Zhang P."/>
            <person name="Huang Z."/>
            <person name="Berger S.L."/>
            <person name="Reinberg D."/>
            <person name="Wang J."/>
            <person name="Liebig J."/>
        </authorList>
    </citation>
    <scope>NUCLEOTIDE SEQUENCE [LARGE SCALE GENOMIC DNA]</scope>
    <source>
        <strain evidence="5">C129</strain>
    </source>
</reference>
<gene>
    <name evidence="4" type="ORF">EAG_06485</name>
</gene>
<dbReference type="SUPFAM" id="SSF53474">
    <property type="entry name" value="alpha/beta-Hydrolases"/>
    <property type="match status" value="1"/>
</dbReference>
<dbReference type="InterPro" id="IPR050309">
    <property type="entry name" value="Type-B_Carboxylest/Lipase"/>
</dbReference>
<protein>
    <submittedName>
        <fullName evidence="4">Esterase FE4</fullName>
    </submittedName>
</protein>
<keyword evidence="2" id="KW-0812">Transmembrane</keyword>
<dbReference type="InterPro" id="IPR019819">
    <property type="entry name" value="Carboxylesterase_B_CS"/>
</dbReference>
<feature type="domain" description="Carboxylesterase type B" evidence="3">
    <location>
        <begin position="41"/>
        <end position="587"/>
    </location>
</feature>
<dbReference type="OrthoDB" id="6846267at2759"/>
<dbReference type="AlphaFoldDB" id="E1ZYE4"/>
<dbReference type="PANTHER" id="PTHR11559">
    <property type="entry name" value="CARBOXYLESTERASE"/>
    <property type="match status" value="1"/>
</dbReference>
<keyword evidence="1" id="KW-0325">Glycoprotein</keyword>
<dbReference type="OMA" id="KMALEWI"/>
<keyword evidence="2" id="KW-0472">Membrane</keyword>
<dbReference type="InParanoid" id="E1ZYE4"/>
<dbReference type="InterPro" id="IPR002018">
    <property type="entry name" value="CarbesteraseB"/>
</dbReference>
<evidence type="ECO:0000313" key="5">
    <source>
        <dbReference type="Proteomes" id="UP000000311"/>
    </source>
</evidence>
<proteinExistence type="predicted"/>
<evidence type="ECO:0000259" key="3">
    <source>
        <dbReference type="Pfam" id="PF00135"/>
    </source>
</evidence>
<dbReference type="EMBL" id="GL435204">
    <property type="protein sequence ID" value="EFN73843.1"/>
    <property type="molecule type" value="Genomic_DNA"/>
</dbReference>
<feature type="transmembrane region" description="Helical" evidence="2">
    <location>
        <begin position="20"/>
        <end position="37"/>
    </location>
</feature>
<name>E1ZYE4_CAMFO</name>
<accession>E1ZYE4</accession>
<dbReference type="PROSITE" id="PS00941">
    <property type="entry name" value="CARBOXYLESTERASE_B_2"/>
    <property type="match status" value="1"/>
</dbReference>
<dbReference type="Pfam" id="PF00135">
    <property type="entry name" value="COesterase"/>
    <property type="match status" value="1"/>
</dbReference>
<organism evidence="5">
    <name type="scientific">Camponotus floridanus</name>
    <name type="common">Florida carpenter ant</name>
    <dbReference type="NCBI Taxonomy" id="104421"/>
    <lineage>
        <taxon>Eukaryota</taxon>
        <taxon>Metazoa</taxon>
        <taxon>Ecdysozoa</taxon>
        <taxon>Arthropoda</taxon>
        <taxon>Hexapoda</taxon>
        <taxon>Insecta</taxon>
        <taxon>Pterygota</taxon>
        <taxon>Neoptera</taxon>
        <taxon>Endopterygota</taxon>
        <taxon>Hymenoptera</taxon>
        <taxon>Apocrita</taxon>
        <taxon>Aculeata</taxon>
        <taxon>Formicoidea</taxon>
        <taxon>Formicidae</taxon>
        <taxon>Formicinae</taxon>
        <taxon>Camponotus</taxon>
    </lineage>
</organism>
<dbReference type="ESTHER" id="9hyme-e1zye4">
    <property type="family name" value="Carb_B_Arthropoda"/>
</dbReference>
<keyword evidence="5" id="KW-1185">Reference proteome</keyword>
<dbReference type="Gene3D" id="3.40.50.1820">
    <property type="entry name" value="alpha/beta hydrolase"/>
    <property type="match status" value="1"/>
</dbReference>
<evidence type="ECO:0000256" key="2">
    <source>
        <dbReference type="SAM" id="Phobius"/>
    </source>
</evidence>
<evidence type="ECO:0000256" key="1">
    <source>
        <dbReference type="ARBA" id="ARBA00023180"/>
    </source>
</evidence>
<dbReference type="InterPro" id="IPR029058">
    <property type="entry name" value="AB_hydrolase_fold"/>
</dbReference>
<sequence>MGQYKYIASTICHRLDKRIWRYICILVLYFILADGLLDGPEPIVETKWGILQGKWSRSIRDQRIANFLGIPYALPPVGDLRFRSPQRWNYTWTTIRNATVDGNMCSQISGSKISGSEDCLYLNIFIPYIPGIQRMKLPVLVFVHSGAYYEGSSNSKELSPDYLMDQDIILVTVNYRLNIFGFFSTMNQVSPGNYGLKDMKMALEWIQENIHSFNGNPESVTLMGASAGAALTHLLALSNKTEGLFHRYILLSGSALSPWAYNYKKYRQICLKLVKLVGCQSKKDDSIIAINESDIDNSDVENEKKRSNNISVSYKDYNEGYIKDDEEIVKCMRTVDARQLLKMLKHFYGGRANRKCVFSPTLEDNSEDAILTMHPWKIIKDGLFRDIPAIMQVVKGEGLTKTFEFFTDPTLEKEMIENFEGYIFDFLETFKWNFNADAFIPGIQDFYFNGNISLGLKGNITEMLSDGTVIWPILKAARYQSEIGNSSVYFSFFAYEGTFSHTFIYAGSLAYYGVCHNDDMNYLFPVLNNMCRNLMLNNTESDFMIIKIMTEMWANFMKDGVPKAWMIPAWPNYRDYHQFMRFGNGKSTDIVVQTDFLCDRMEFWEKLQINGWMKYTNGWMNDTIIDDSPDDTSPVNDDPIEYKLTIYLVLLIITLLCVLKYY</sequence>
<dbReference type="Proteomes" id="UP000000311">
    <property type="component" value="Unassembled WGS sequence"/>
</dbReference>
<keyword evidence="2" id="KW-1133">Transmembrane helix</keyword>